<protein>
    <submittedName>
        <fullName evidence="1">Uncharacterized protein</fullName>
    </submittedName>
</protein>
<dbReference type="InterPro" id="IPR037914">
    <property type="entry name" value="SpoVT-AbrB_sf"/>
</dbReference>
<keyword evidence="2" id="KW-1185">Reference proteome</keyword>
<accession>A0A2L2XHS8</accession>
<name>A0A2L2XHS8_9FIRM</name>
<proteinExistence type="predicted"/>
<dbReference type="Proteomes" id="UP000239549">
    <property type="component" value="Unassembled WGS sequence"/>
</dbReference>
<reference evidence="2" key="1">
    <citation type="submission" date="2018-02" db="EMBL/GenBank/DDBJ databases">
        <title>Genome sequence of Desulfocucumis palustris strain NAW-5.</title>
        <authorList>
            <person name="Watanabe M."/>
            <person name="Kojima H."/>
            <person name="Fukui M."/>
        </authorList>
    </citation>
    <scope>NUCLEOTIDE SEQUENCE [LARGE SCALE GENOMIC DNA]</scope>
    <source>
        <strain evidence="2">NAW-5</strain>
    </source>
</reference>
<sequence length="60" mass="6698">MIYDTTKLTSQGELALTKDIMDVLKLDQNTGLVIYLEDNQIVLKKVSRASHQNFGKPTCG</sequence>
<dbReference type="RefSeq" id="WP_104373596.1">
    <property type="nucleotide sequence ID" value="NZ_BFAV01000172.1"/>
</dbReference>
<evidence type="ECO:0000313" key="1">
    <source>
        <dbReference type="EMBL" id="GBF35534.1"/>
    </source>
</evidence>
<organism evidence="1 2">
    <name type="scientific">Desulfocucumis palustris</name>
    <dbReference type="NCBI Taxonomy" id="1898651"/>
    <lineage>
        <taxon>Bacteria</taxon>
        <taxon>Bacillati</taxon>
        <taxon>Bacillota</taxon>
        <taxon>Clostridia</taxon>
        <taxon>Eubacteriales</taxon>
        <taxon>Desulfocucumaceae</taxon>
        <taxon>Desulfocucumis</taxon>
    </lineage>
</organism>
<gene>
    <name evidence="1" type="ORF">DCCM_4663</name>
</gene>
<dbReference type="OrthoDB" id="9811597at2"/>
<dbReference type="Gene3D" id="2.10.260.10">
    <property type="match status" value="1"/>
</dbReference>
<dbReference type="EMBL" id="BFAV01000172">
    <property type="protein sequence ID" value="GBF35534.1"/>
    <property type="molecule type" value="Genomic_DNA"/>
</dbReference>
<dbReference type="AlphaFoldDB" id="A0A2L2XHS8"/>
<dbReference type="SUPFAM" id="SSF89447">
    <property type="entry name" value="AbrB/MazE/MraZ-like"/>
    <property type="match status" value="1"/>
</dbReference>
<evidence type="ECO:0000313" key="2">
    <source>
        <dbReference type="Proteomes" id="UP000239549"/>
    </source>
</evidence>
<comment type="caution">
    <text evidence="1">The sequence shown here is derived from an EMBL/GenBank/DDBJ whole genome shotgun (WGS) entry which is preliminary data.</text>
</comment>